<sequence length="93" mass="10035">MRSGYGAETEDGRRLVGPDEQALTGLIDGLGQGPFVVLGPDDPGQRWWVSVTRTWDGFLFERGALNTGLVEKTPSRPWPAGIAAGLPAWVSNR</sequence>
<gene>
    <name evidence="1" type="ORF">GCM10014715_23580</name>
</gene>
<dbReference type="AlphaFoldDB" id="A0A918ZUP6"/>
<accession>A0A918ZUP6</accession>
<evidence type="ECO:0000313" key="1">
    <source>
        <dbReference type="EMBL" id="GHE69055.1"/>
    </source>
</evidence>
<dbReference type="EMBL" id="BNBC01000008">
    <property type="protein sequence ID" value="GHE69055.1"/>
    <property type="molecule type" value="Genomic_DNA"/>
</dbReference>
<reference evidence="1" key="1">
    <citation type="journal article" date="2014" name="Int. J. Syst. Evol. Microbiol.">
        <title>Complete genome sequence of Corynebacterium casei LMG S-19264T (=DSM 44701T), isolated from a smear-ripened cheese.</title>
        <authorList>
            <consortium name="US DOE Joint Genome Institute (JGI-PGF)"/>
            <person name="Walter F."/>
            <person name="Albersmeier A."/>
            <person name="Kalinowski J."/>
            <person name="Ruckert C."/>
        </authorList>
    </citation>
    <scope>NUCLEOTIDE SEQUENCE</scope>
    <source>
        <strain evidence="1">JCM 3302</strain>
    </source>
</reference>
<dbReference type="RefSeq" id="WP_189899299.1">
    <property type="nucleotide sequence ID" value="NZ_BNBC01000008.1"/>
</dbReference>
<comment type="caution">
    <text evidence="1">The sequence shown here is derived from an EMBL/GenBank/DDBJ whole genome shotgun (WGS) entry which is preliminary data.</text>
</comment>
<proteinExistence type="predicted"/>
<evidence type="ECO:0000313" key="2">
    <source>
        <dbReference type="Proteomes" id="UP000641386"/>
    </source>
</evidence>
<reference evidence="1" key="2">
    <citation type="submission" date="2020-09" db="EMBL/GenBank/DDBJ databases">
        <authorList>
            <person name="Sun Q."/>
            <person name="Ohkuma M."/>
        </authorList>
    </citation>
    <scope>NUCLEOTIDE SEQUENCE</scope>
    <source>
        <strain evidence="1">JCM 3302</strain>
    </source>
</reference>
<name>A0A918ZUP6_9ACTN</name>
<dbReference type="Proteomes" id="UP000641386">
    <property type="component" value="Unassembled WGS sequence"/>
</dbReference>
<organism evidence="1 2">
    <name type="scientific">Streptomyces spiralis</name>
    <dbReference type="NCBI Taxonomy" id="66376"/>
    <lineage>
        <taxon>Bacteria</taxon>
        <taxon>Bacillati</taxon>
        <taxon>Actinomycetota</taxon>
        <taxon>Actinomycetes</taxon>
        <taxon>Kitasatosporales</taxon>
        <taxon>Streptomycetaceae</taxon>
        <taxon>Streptomyces</taxon>
    </lineage>
</organism>
<protein>
    <submittedName>
        <fullName evidence="1">Uncharacterized protein</fullName>
    </submittedName>
</protein>
<keyword evidence="2" id="KW-1185">Reference proteome</keyword>